<dbReference type="InterPro" id="IPR036942">
    <property type="entry name" value="Beta-barrel_TonB_sf"/>
</dbReference>
<keyword evidence="4 8" id="KW-0812">Transmembrane</keyword>
<dbReference type="InterPro" id="IPR012910">
    <property type="entry name" value="Plug_dom"/>
</dbReference>
<keyword evidence="13" id="KW-1185">Reference proteome</keyword>
<evidence type="ECO:0000256" key="2">
    <source>
        <dbReference type="ARBA" id="ARBA00022448"/>
    </source>
</evidence>
<dbReference type="InterPro" id="IPR037066">
    <property type="entry name" value="Plug_dom_sf"/>
</dbReference>
<evidence type="ECO:0000313" key="13">
    <source>
        <dbReference type="Proteomes" id="UP001595796"/>
    </source>
</evidence>
<dbReference type="Pfam" id="PF07715">
    <property type="entry name" value="Plug"/>
    <property type="match status" value="1"/>
</dbReference>
<gene>
    <name evidence="12" type="ORF">ACFPFW_13790</name>
</gene>
<dbReference type="Gene3D" id="2.40.170.20">
    <property type="entry name" value="TonB-dependent receptor, beta-barrel domain"/>
    <property type="match status" value="1"/>
</dbReference>
<evidence type="ECO:0000256" key="7">
    <source>
        <dbReference type="ARBA" id="ARBA00023237"/>
    </source>
</evidence>
<reference evidence="13" key="1">
    <citation type="journal article" date="2019" name="Int. J. Syst. Evol. Microbiol.">
        <title>The Global Catalogue of Microorganisms (GCM) 10K type strain sequencing project: providing services to taxonomists for standard genome sequencing and annotation.</title>
        <authorList>
            <consortium name="The Broad Institute Genomics Platform"/>
            <consortium name="The Broad Institute Genome Sequencing Center for Infectious Disease"/>
            <person name="Wu L."/>
            <person name="Ma J."/>
        </authorList>
    </citation>
    <scope>NUCLEOTIDE SEQUENCE [LARGE SCALE GENOMIC DNA]</scope>
    <source>
        <strain evidence="13">CGMCC 1.16444</strain>
    </source>
</reference>
<accession>A0ABV9Z3K2</accession>
<keyword evidence="12" id="KW-0675">Receptor</keyword>
<dbReference type="Gene3D" id="2.170.130.10">
    <property type="entry name" value="TonB-dependent receptor, plug domain"/>
    <property type="match status" value="1"/>
</dbReference>
<evidence type="ECO:0000256" key="3">
    <source>
        <dbReference type="ARBA" id="ARBA00022452"/>
    </source>
</evidence>
<evidence type="ECO:0000256" key="5">
    <source>
        <dbReference type="ARBA" id="ARBA00023077"/>
    </source>
</evidence>
<dbReference type="Pfam" id="PF00593">
    <property type="entry name" value="TonB_dep_Rec_b-barrel"/>
    <property type="match status" value="1"/>
</dbReference>
<dbReference type="SUPFAM" id="SSF56935">
    <property type="entry name" value="Porins"/>
    <property type="match status" value="1"/>
</dbReference>
<dbReference type="RefSeq" id="WP_379771161.1">
    <property type="nucleotide sequence ID" value="NZ_JBHSJF010000006.1"/>
</dbReference>
<evidence type="ECO:0000256" key="9">
    <source>
        <dbReference type="RuleBase" id="RU003357"/>
    </source>
</evidence>
<feature type="domain" description="TonB-dependent receptor plug" evidence="11">
    <location>
        <begin position="18"/>
        <end position="122"/>
    </location>
</feature>
<evidence type="ECO:0000313" key="12">
    <source>
        <dbReference type="EMBL" id="MFC5069084.1"/>
    </source>
</evidence>
<dbReference type="EMBL" id="JBHSJF010000006">
    <property type="protein sequence ID" value="MFC5069084.1"/>
    <property type="molecule type" value="Genomic_DNA"/>
</dbReference>
<evidence type="ECO:0000256" key="6">
    <source>
        <dbReference type="ARBA" id="ARBA00023136"/>
    </source>
</evidence>
<dbReference type="InterPro" id="IPR000531">
    <property type="entry name" value="Beta-barrel_TonB"/>
</dbReference>
<keyword evidence="2 8" id="KW-0813">Transport</keyword>
<evidence type="ECO:0000256" key="8">
    <source>
        <dbReference type="PROSITE-ProRule" id="PRU01360"/>
    </source>
</evidence>
<evidence type="ECO:0000259" key="10">
    <source>
        <dbReference type="Pfam" id="PF00593"/>
    </source>
</evidence>
<dbReference type="Proteomes" id="UP001595796">
    <property type="component" value="Unassembled WGS sequence"/>
</dbReference>
<protein>
    <submittedName>
        <fullName evidence="12">TonB-dependent receptor</fullName>
    </submittedName>
</protein>
<sequence>MIELEPIIVTGARTERPVSRTPATVRVVERDEIEKQMQLTSNPSAIISRLIPGYSVSNQTISGASETYRGRDLLVMLDGVPLNTPLRDVSRILALIDLNTVERIEFVSGASSLYGSGATGGTVNFITKKATDGKPIVRINTALRAFTANVGDSLQPEISASITGKAENGPDYVFVGSGRFADKTYDGAGRELPSDGMLGQGGGDRFESGNLFGKLGYDLDLGKRFEVSANWIYLNQDPEWMTTYLPPFARPDFTRPYEGKSVLEDSKQISARYTDDDFALGSLKAVAFFNDVRKRFNYSEFDLNYNNVVYYSGNLGDPTSPFNQTDLSNQRGGVNLTVDSPLDRLYDGMRLTWGADIIHEKTSQVTTEGRDTFNPMSMMTYAAFGQLEAPVTERLTVRGGMRYEYFDLTVDDFVRPAAFLGFPGLGYAVLPDLPVAGGEFDYSAPTFNLGGTFDLTETSQIFGGFSQGYALPDVGSFTRRAGAMSTPQILFFGCFLPPGPLPPVPFNCAKNLTTSFDQISPEAQIVNSYELGVRGSYDQFKGSLVGFVSTSEEGVTFDPATNSLSQQKEIVWGAEFQGEWAMTEAFSLGTFLAYREGRFDQNKDGEYDSWLPNNRIATPFRAVVYGDYRFDNGVVFHLEGEGWTGRNKAVNPAGLSYELEGDFLVNTSISAPLAGGTFYLGVQNLFDEDYANPTASSVRENAALGTLEVHGWGRTVSLGYAKTF</sequence>
<comment type="similarity">
    <text evidence="8 9">Belongs to the TonB-dependent receptor family.</text>
</comment>
<evidence type="ECO:0000256" key="4">
    <source>
        <dbReference type="ARBA" id="ARBA00022692"/>
    </source>
</evidence>
<evidence type="ECO:0000256" key="1">
    <source>
        <dbReference type="ARBA" id="ARBA00004571"/>
    </source>
</evidence>
<keyword evidence="6 8" id="KW-0472">Membrane</keyword>
<dbReference type="PANTHER" id="PTHR30069">
    <property type="entry name" value="TONB-DEPENDENT OUTER MEMBRANE RECEPTOR"/>
    <property type="match status" value="1"/>
</dbReference>
<organism evidence="12 13">
    <name type="scientific">Flaviflagellibacter deserti</name>
    <dbReference type="NCBI Taxonomy" id="2267266"/>
    <lineage>
        <taxon>Bacteria</taxon>
        <taxon>Pseudomonadati</taxon>
        <taxon>Pseudomonadota</taxon>
        <taxon>Alphaproteobacteria</taxon>
        <taxon>Hyphomicrobiales</taxon>
        <taxon>Flaviflagellibacter</taxon>
    </lineage>
</organism>
<proteinExistence type="inferred from homology"/>
<feature type="domain" description="TonB-dependent receptor-like beta-barrel" evidence="10">
    <location>
        <begin position="235"/>
        <end position="685"/>
    </location>
</feature>
<dbReference type="PROSITE" id="PS52016">
    <property type="entry name" value="TONB_DEPENDENT_REC_3"/>
    <property type="match status" value="1"/>
</dbReference>
<evidence type="ECO:0000259" key="11">
    <source>
        <dbReference type="Pfam" id="PF07715"/>
    </source>
</evidence>
<dbReference type="PANTHER" id="PTHR30069:SF42">
    <property type="entry name" value="FERRIC AEROBACTIN RECEPTOR"/>
    <property type="match status" value="1"/>
</dbReference>
<keyword evidence="7 8" id="KW-0998">Cell outer membrane</keyword>
<comment type="subcellular location">
    <subcellularLocation>
        <location evidence="1 8">Cell outer membrane</location>
        <topology evidence="1 8">Multi-pass membrane protein</topology>
    </subcellularLocation>
</comment>
<keyword evidence="5 9" id="KW-0798">TonB box</keyword>
<dbReference type="InterPro" id="IPR039426">
    <property type="entry name" value="TonB-dep_rcpt-like"/>
</dbReference>
<keyword evidence="3 8" id="KW-1134">Transmembrane beta strand</keyword>
<name>A0ABV9Z3K2_9HYPH</name>
<dbReference type="CDD" id="cd01347">
    <property type="entry name" value="ligand_gated_channel"/>
    <property type="match status" value="1"/>
</dbReference>
<comment type="caution">
    <text evidence="12">The sequence shown here is derived from an EMBL/GenBank/DDBJ whole genome shotgun (WGS) entry which is preliminary data.</text>
</comment>